<sequence length="158" mass="18561">MFEFQELHKAERSELKFKVEMLGEELERTRRKLEIAEKAEKCETKKALKMNHGLEPVEMESDGSEDFEEIRTRIQGCSTKAGRRGSRSTTKPQAKHSKWAPEAYRAGTSKWDLESVEGKRKVSSWLEENSERRGIEDSVKLRRTQKREEERSEAESWR</sequence>
<evidence type="ECO:0000256" key="2">
    <source>
        <dbReference type="SAM" id="MobiDB-lite"/>
    </source>
</evidence>
<proteinExistence type="predicted"/>
<organism evidence="3 4">
    <name type="scientific">Caenorhabditis japonica</name>
    <dbReference type="NCBI Taxonomy" id="281687"/>
    <lineage>
        <taxon>Eukaryota</taxon>
        <taxon>Metazoa</taxon>
        <taxon>Ecdysozoa</taxon>
        <taxon>Nematoda</taxon>
        <taxon>Chromadorea</taxon>
        <taxon>Rhabditida</taxon>
        <taxon>Rhabditina</taxon>
        <taxon>Rhabditomorpha</taxon>
        <taxon>Rhabditoidea</taxon>
        <taxon>Rhabditidae</taxon>
        <taxon>Peloderinae</taxon>
        <taxon>Caenorhabditis</taxon>
    </lineage>
</organism>
<keyword evidence="4" id="KW-1185">Reference proteome</keyword>
<accession>A0A8R1ECB1</accession>
<evidence type="ECO:0000256" key="1">
    <source>
        <dbReference type="SAM" id="Coils"/>
    </source>
</evidence>
<feature type="coiled-coil region" evidence="1">
    <location>
        <begin position="12"/>
        <end position="39"/>
    </location>
</feature>
<dbReference type="Proteomes" id="UP000005237">
    <property type="component" value="Unassembled WGS sequence"/>
</dbReference>
<reference evidence="3" key="2">
    <citation type="submission" date="2022-06" db="UniProtKB">
        <authorList>
            <consortium name="EnsemblMetazoa"/>
        </authorList>
    </citation>
    <scope>IDENTIFICATION</scope>
    <source>
        <strain evidence="3">DF5081</strain>
    </source>
</reference>
<feature type="region of interest" description="Disordered" evidence="2">
    <location>
        <begin position="75"/>
        <end position="158"/>
    </location>
</feature>
<dbReference type="EnsemblMetazoa" id="CJA33695.1">
    <property type="protein sequence ID" value="CJA33695.1"/>
    <property type="gene ID" value="WBGene00209542"/>
</dbReference>
<reference evidence="4" key="1">
    <citation type="submission" date="2010-08" db="EMBL/GenBank/DDBJ databases">
        <authorList>
            <consortium name="Caenorhabditis japonica Sequencing Consortium"/>
            <person name="Wilson R.K."/>
        </authorList>
    </citation>
    <scope>NUCLEOTIDE SEQUENCE [LARGE SCALE GENOMIC DNA]</scope>
    <source>
        <strain evidence="4">DF5081</strain>
    </source>
</reference>
<protein>
    <submittedName>
        <fullName evidence="3">Uncharacterized protein</fullName>
    </submittedName>
</protein>
<evidence type="ECO:0000313" key="4">
    <source>
        <dbReference type="Proteomes" id="UP000005237"/>
    </source>
</evidence>
<evidence type="ECO:0000313" key="3">
    <source>
        <dbReference type="EnsemblMetazoa" id="CJA33695.1"/>
    </source>
</evidence>
<feature type="compositionally biased region" description="Basic and acidic residues" evidence="2">
    <location>
        <begin position="111"/>
        <end position="120"/>
    </location>
</feature>
<keyword evidence="1" id="KW-0175">Coiled coil</keyword>
<name>A0A8R1ECB1_CAEJA</name>
<feature type="compositionally biased region" description="Basic and acidic residues" evidence="2">
    <location>
        <begin position="129"/>
        <end position="158"/>
    </location>
</feature>
<dbReference type="AlphaFoldDB" id="A0A8R1ECB1"/>